<protein>
    <submittedName>
        <fullName evidence="1">Uncharacterized protein</fullName>
    </submittedName>
</protein>
<dbReference type="Proteomes" id="UP001186974">
    <property type="component" value="Unassembled WGS sequence"/>
</dbReference>
<evidence type="ECO:0000313" key="2">
    <source>
        <dbReference type="Proteomes" id="UP001186974"/>
    </source>
</evidence>
<accession>A0ACC3D6L3</accession>
<organism evidence="1 2">
    <name type="scientific">Coniosporium uncinatum</name>
    <dbReference type="NCBI Taxonomy" id="93489"/>
    <lineage>
        <taxon>Eukaryota</taxon>
        <taxon>Fungi</taxon>
        <taxon>Dikarya</taxon>
        <taxon>Ascomycota</taxon>
        <taxon>Pezizomycotina</taxon>
        <taxon>Dothideomycetes</taxon>
        <taxon>Dothideomycetes incertae sedis</taxon>
        <taxon>Coniosporium</taxon>
    </lineage>
</organism>
<comment type="caution">
    <text evidence="1">The sequence shown here is derived from an EMBL/GenBank/DDBJ whole genome shotgun (WGS) entry which is preliminary data.</text>
</comment>
<evidence type="ECO:0000313" key="1">
    <source>
        <dbReference type="EMBL" id="KAK3062516.1"/>
    </source>
</evidence>
<sequence>MLFPSGPPPGTWYWSHEARTGNPAMIQAPPAYIPPFFAPAPTPPQPIPIPIAQPVYAPPVPIWPGWHVPSPQVQKSGEGKWGFKSVNLPHGLQAGEHIMWGGSWTKINFLKDEGRRRGSVIRRIMSSFVRGFRGVLAYWNRQLMQHYDRRDVLDHVSGGSGKGWALTEIFELGDGKFEQGQTWKYDDDKQGKMSVADAGFSEKAGFEMSVVWAWVRKL</sequence>
<keyword evidence="2" id="KW-1185">Reference proteome</keyword>
<name>A0ACC3D6L3_9PEZI</name>
<reference evidence="1" key="1">
    <citation type="submission" date="2024-09" db="EMBL/GenBank/DDBJ databases">
        <title>Black Yeasts Isolated from many extreme environments.</title>
        <authorList>
            <person name="Coleine C."/>
            <person name="Stajich J.E."/>
            <person name="Selbmann L."/>
        </authorList>
    </citation>
    <scope>NUCLEOTIDE SEQUENCE</scope>
    <source>
        <strain evidence="1">CCFEE 5737</strain>
    </source>
</reference>
<gene>
    <name evidence="1" type="ORF">LTS18_003910</name>
</gene>
<proteinExistence type="predicted"/>
<dbReference type="EMBL" id="JAWDJW010007256">
    <property type="protein sequence ID" value="KAK3062516.1"/>
    <property type="molecule type" value="Genomic_DNA"/>
</dbReference>